<dbReference type="PROSITE" id="PS52035">
    <property type="entry name" value="PEPTIDASE_M14"/>
    <property type="match status" value="1"/>
</dbReference>
<evidence type="ECO:0000256" key="8">
    <source>
        <dbReference type="ARBA" id="ARBA00023125"/>
    </source>
</evidence>
<dbReference type="SUPFAM" id="SSF49464">
    <property type="entry name" value="Carboxypeptidase regulatory domain-like"/>
    <property type="match status" value="1"/>
</dbReference>
<dbReference type="FunFam" id="3.40.630.10:FF:000007">
    <property type="entry name" value="Carboxypeptidase X (M14 family), member 1"/>
    <property type="match status" value="1"/>
</dbReference>
<comment type="subcellular location">
    <subcellularLocation>
        <location evidence="1">Secreted</location>
    </subcellularLocation>
</comment>
<evidence type="ECO:0000256" key="12">
    <source>
        <dbReference type="ARBA" id="ARBA00079261"/>
    </source>
</evidence>
<dbReference type="Proteomes" id="UP000694720">
    <property type="component" value="Unplaced"/>
</dbReference>
<keyword evidence="9" id="KW-0804">Transcription</keyword>
<evidence type="ECO:0000256" key="14">
    <source>
        <dbReference type="SAM" id="MobiDB-lite"/>
    </source>
</evidence>
<dbReference type="Ensembl" id="ENSSSCT00035043971.1">
    <property type="protein sequence ID" value="ENSSSCP00035017606.1"/>
    <property type="gene ID" value="ENSSSCG00035033149.1"/>
</dbReference>
<feature type="compositionally biased region" description="Basic residues" evidence="14">
    <location>
        <begin position="217"/>
        <end position="230"/>
    </location>
</feature>
<evidence type="ECO:0000256" key="10">
    <source>
        <dbReference type="ARBA" id="ARBA00023180"/>
    </source>
</evidence>
<dbReference type="SMART" id="SM00631">
    <property type="entry name" value="Zn_pept"/>
    <property type="match status" value="1"/>
</dbReference>
<dbReference type="Pfam" id="PF13620">
    <property type="entry name" value="CarboxypepD_reg"/>
    <property type="match status" value="1"/>
</dbReference>
<evidence type="ECO:0000256" key="7">
    <source>
        <dbReference type="ARBA" id="ARBA00023015"/>
    </source>
</evidence>
<dbReference type="SMART" id="SM00231">
    <property type="entry name" value="FA58C"/>
    <property type="match status" value="1"/>
</dbReference>
<dbReference type="PROSITE" id="PS01285">
    <property type="entry name" value="FA58C_1"/>
    <property type="match status" value="1"/>
</dbReference>
<keyword evidence="7" id="KW-0805">Transcription regulation</keyword>
<feature type="compositionally biased region" description="Basic and acidic residues" evidence="14">
    <location>
        <begin position="231"/>
        <end position="258"/>
    </location>
</feature>
<dbReference type="Gene3D" id="2.60.40.1120">
    <property type="entry name" value="Carboxypeptidase-like, regulatory domain"/>
    <property type="match status" value="1"/>
</dbReference>
<feature type="compositionally biased region" description="Pro residues" evidence="14">
    <location>
        <begin position="161"/>
        <end position="178"/>
    </location>
</feature>
<keyword evidence="8" id="KW-0238">DNA-binding</keyword>
<dbReference type="GO" id="GO:0006508">
    <property type="term" value="P:proteolysis"/>
    <property type="evidence" value="ECO:0007669"/>
    <property type="project" value="InterPro"/>
</dbReference>
<evidence type="ECO:0000256" key="6">
    <source>
        <dbReference type="ARBA" id="ARBA00022860"/>
    </source>
</evidence>
<dbReference type="SUPFAM" id="SSF53187">
    <property type="entry name" value="Zn-dependent exopeptidases"/>
    <property type="match status" value="1"/>
</dbReference>
<keyword evidence="6" id="KW-0112">Calmodulin-binding</keyword>
<feature type="compositionally biased region" description="Pro residues" evidence="14">
    <location>
        <begin position="259"/>
        <end position="268"/>
    </location>
</feature>
<keyword evidence="3" id="KW-0678">Repressor</keyword>
<dbReference type="GO" id="GO:0005516">
    <property type="term" value="F:calmodulin binding"/>
    <property type="evidence" value="ECO:0007669"/>
    <property type="project" value="UniProtKB-KW"/>
</dbReference>
<feature type="compositionally biased region" description="Acidic residues" evidence="14">
    <location>
        <begin position="45"/>
        <end position="55"/>
    </location>
</feature>
<evidence type="ECO:0000313" key="18">
    <source>
        <dbReference type="Ensembl" id="ENSSSCP00035017606.1"/>
    </source>
</evidence>
<evidence type="ECO:0000256" key="11">
    <source>
        <dbReference type="ARBA" id="ARBA00074638"/>
    </source>
</evidence>
<proteinExistence type="inferred from homology"/>
<dbReference type="GO" id="GO:0005576">
    <property type="term" value="C:extracellular region"/>
    <property type="evidence" value="ECO:0007669"/>
    <property type="project" value="UniProtKB-SubCell"/>
</dbReference>
<evidence type="ECO:0000256" key="9">
    <source>
        <dbReference type="ARBA" id="ARBA00023163"/>
    </source>
</evidence>
<evidence type="ECO:0000259" key="17">
    <source>
        <dbReference type="PROSITE" id="PS52035"/>
    </source>
</evidence>
<dbReference type="InterPro" id="IPR000421">
    <property type="entry name" value="FA58C"/>
</dbReference>
<dbReference type="GO" id="GO:0004181">
    <property type="term" value="F:metallocarboxypeptidase activity"/>
    <property type="evidence" value="ECO:0007669"/>
    <property type="project" value="InterPro"/>
</dbReference>
<evidence type="ECO:0000256" key="2">
    <source>
        <dbReference type="ARBA" id="ARBA00005988"/>
    </source>
</evidence>
<feature type="chain" id="PRO_5034221970" description="Adipocyte enhancer-binding protein 1" evidence="15">
    <location>
        <begin position="26"/>
        <end position="1109"/>
    </location>
</feature>
<dbReference type="PANTHER" id="PTHR11532">
    <property type="entry name" value="PROTEASE M14 CARBOXYPEPTIDASE"/>
    <property type="match status" value="1"/>
</dbReference>
<feature type="compositionally biased region" description="Basic residues" evidence="14">
    <location>
        <begin position="116"/>
        <end position="160"/>
    </location>
</feature>
<name>A0A8D0ZJE1_PIG</name>
<feature type="region of interest" description="Disordered" evidence="14">
    <location>
        <begin position="1072"/>
        <end position="1100"/>
    </location>
</feature>
<keyword evidence="10" id="KW-0325">Glycoprotein</keyword>
<dbReference type="FunFam" id="2.60.120.260:FF:000068">
    <property type="entry name" value="Adipocyte enhancer-binding protein 1"/>
    <property type="match status" value="1"/>
</dbReference>
<feature type="domain" description="Peptidase M14" evidence="17">
    <location>
        <begin position="533"/>
        <end position="874"/>
    </location>
</feature>
<dbReference type="GO" id="GO:0008270">
    <property type="term" value="F:zinc ion binding"/>
    <property type="evidence" value="ECO:0007669"/>
    <property type="project" value="InterPro"/>
</dbReference>
<comment type="similarity">
    <text evidence="2 13">Belongs to the peptidase M14 family.</text>
</comment>
<dbReference type="SUPFAM" id="SSF49785">
    <property type="entry name" value="Galactose-binding domain-like"/>
    <property type="match status" value="1"/>
</dbReference>
<evidence type="ECO:0000256" key="3">
    <source>
        <dbReference type="ARBA" id="ARBA00022491"/>
    </source>
</evidence>
<keyword evidence="4" id="KW-0964">Secreted</keyword>
<feature type="compositionally biased region" description="Basic and acidic residues" evidence="14">
    <location>
        <begin position="100"/>
        <end position="113"/>
    </location>
</feature>
<dbReference type="AlphaFoldDB" id="A0A8D0ZJE1"/>
<feature type="compositionally biased region" description="Basic and acidic residues" evidence="14">
    <location>
        <begin position="305"/>
        <end position="341"/>
    </location>
</feature>
<evidence type="ECO:0000256" key="15">
    <source>
        <dbReference type="SAM" id="SignalP"/>
    </source>
</evidence>
<dbReference type="GO" id="GO:0000977">
    <property type="term" value="F:RNA polymerase II transcription regulatory region sequence-specific DNA binding"/>
    <property type="evidence" value="ECO:0007669"/>
    <property type="project" value="UniProtKB-ARBA"/>
</dbReference>
<evidence type="ECO:0000256" key="1">
    <source>
        <dbReference type="ARBA" id="ARBA00004613"/>
    </source>
</evidence>
<feature type="signal peptide" evidence="15">
    <location>
        <begin position="1"/>
        <end position="25"/>
    </location>
</feature>
<evidence type="ECO:0000313" key="19">
    <source>
        <dbReference type="Proteomes" id="UP000694720"/>
    </source>
</evidence>
<accession>A0A8D0ZJE1</accession>
<feature type="compositionally biased region" description="Acidic residues" evidence="14">
    <location>
        <begin position="1076"/>
        <end position="1087"/>
    </location>
</feature>
<evidence type="ECO:0000259" key="16">
    <source>
        <dbReference type="PROSITE" id="PS50022"/>
    </source>
</evidence>
<dbReference type="Gene3D" id="3.40.630.10">
    <property type="entry name" value="Zn peptidases"/>
    <property type="match status" value="1"/>
</dbReference>
<keyword evidence="5 15" id="KW-0732">Signal</keyword>
<dbReference type="InterPro" id="IPR050753">
    <property type="entry name" value="Peptidase_M14_domain"/>
</dbReference>
<dbReference type="Gene3D" id="2.60.120.260">
    <property type="entry name" value="Galactose-binding domain-like"/>
    <property type="match status" value="1"/>
</dbReference>
<dbReference type="InterPro" id="IPR057246">
    <property type="entry name" value="CARBOXYPEPT_ZN_1"/>
</dbReference>
<dbReference type="CDD" id="cd11308">
    <property type="entry name" value="Peptidase_M14NE-CP-C_like"/>
    <property type="match status" value="1"/>
</dbReference>
<dbReference type="InterPro" id="IPR000834">
    <property type="entry name" value="Peptidase_M14"/>
</dbReference>
<dbReference type="FunFam" id="2.60.40.1120:FF:000007">
    <property type="entry name" value="Carboxypeptidase X, M14 family member 2"/>
    <property type="match status" value="1"/>
</dbReference>
<dbReference type="PROSITE" id="PS50022">
    <property type="entry name" value="FA58C_3"/>
    <property type="match status" value="1"/>
</dbReference>
<dbReference type="GO" id="GO:0006355">
    <property type="term" value="P:regulation of DNA-templated transcription"/>
    <property type="evidence" value="ECO:0007669"/>
    <property type="project" value="UniProtKB-ARBA"/>
</dbReference>
<comment type="caution">
    <text evidence="13">Lacks conserved residue(s) required for the propagation of feature annotation.</text>
</comment>
<evidence type="ECO:0000256" key="13">
    <source>
        <dbReference type="PROSITE-ProRule" id="PRU01379"/>
    </source>
</evidence>
<dbReference type="InterPro" id="IPR008969">
    <property type="entry name" value="CarboxyPept-like_regulatory"/>
</dbReference>
<feature type="compositionally biased region" description="Acidic residues" evidence="14">
    <location>
        <begin position="183"/>
        <end position="194"/>
    </location>
</feature>
<dbReference type="CDD" id="cd00057">
    <property type="entry name" value="FA58C"/>
    <property type="match status" value="1"/>
</dbReference>
<dbReference type="PRINTS" id="PR01217">
    <property type="entry name" value="PRICHEXTENSN"/>
</dbReference>
<dbReference type="InterPro" id="IPR008979">
    <property type="entry name" value="Galactose-bd-like_sf"/>
</dbReference>
<feature type="domain" description="F5/8 type C" evidence="16">
    <location>
        <begin position="353"/>
        <end position="510"/>
    </location>
</feature>
<dbReference type="PANTHER" id="PTHR11532:SF48">
    <property type="entry name" value="ADIPOCYTE ENHANCER-BINDING PROTEIN 1"/>
    <property type="match status" value="1"/>
</dbReference>
<dbReference type="Pfam" id="PF00754">
    <property type="entry name" value="F5_F8_type_C"/>
    <property type="match status" value="1"/>
</dbReference>
<reference evidence="18" key="1">
    <citation type="submission" date="2025-08" db="UniProtKB">
        <authorList>
            <consortium name="Ensembl"/>
        </authorList>
    </citation>
    <scope>IDENTIFICATION</scope>
</reference>
<dbReference type="PROSITE" id="PS01286">
    <property type="entry name" value="FA58C_2"/>
    <property type="match status" value="1"/>
</dbReference>
<feature type="region of interest" description="Disordered" evidence="14">
    <location>
        <begin position="42"/>
        <end position="347"/>
    </location>
</feature>
<organism evidence="18 19">
    <name type="scientific">Sus scrofa</name>
    <name type="common">Pig</name>
    <dbReference type="NCBI Taxonomy" id="9823"/>
    <lineage>
        <taxon>Eukaryota</taxon>
        <taxon>Metazoa</taxon>
        <taxon>Chordata</taxon>
        <taxon>Craniata</taxon>
        <taxon>Vertebrata</taxon>
        <taxon>Euteleostomi</taxon>
        <taxon>Mammalia</taxon>
        <taxon>Eutheria</taxon>
        <taxon>Laurasiatheria</taxon>
        <taxon>Artiodactyla</taxon>
        <taxon>Suina</taxon>
        <taxon>Suidae</taxon>
        <taxon>Sus</taxon>
    </lineage>
</organism>
<protein>
    <recommendedName>
        <fullName evidence="11">Adipocyte enhancer-binding protein 1</fullName>
    </recommendedName>
    <alternativeName>
        <fullName evidence="12">Aortic carboxypeptidase-like protein</fullName>
    </alternativeName>
</protein>
<dbReference type="PROSITE" id="PS00132">
    <property type="entry name" value="CARBOXYPEPT_ZN_1"/>
    <property type="match status" value="1"/>
</dbReference>
<sequence>MAAVRGAPLLGCLLALLALCPGGRPQTVLTDDEIEEFLEGFLSELESEPREDDVEAPPPPEPTLPVRKAQAGGKPGARPGVAGEAPPGKAKDKGKKGKKDKGPKATKQPREGSPKPPKKPKEKPPKATKKPKEKPPKATKKPKEKPPKATKKPLAGKKHPIPTPSESPPWPLPPPPSPGLEELPQEGEPEEETEQPTLDYNDQIEREDYEDFEYIRRQKQPRPPPSRRRPERLWPERPEEKAEPPRRGFEAPEEKIEPPLKPLPPPLPDYGDGYVIPDYGDLDYYFQPPRPRKPDTGLETDEEKEELKKPKKEGGSRKEEDTDDKWAVDKGKDHKGPRKGEELEEEWAPVEKVKCPPIGMESHRIEDNQIRASSMLRHGLGAQRGRLNMQAGATEDDYFDGAWCAEDDSQTQWIEVDTRRTTKFTGVITQGRDSSIHDDFVTSFFVGFSNDSQTWVMYTNGYEEMTFHGNVDKDTPVLSELPEPVVARFIRIYPLTWNGSLCMRLEVLGCPVSSVHSYYAQNEVVTTDDLDFRHHSYKDMRQLMKVVNEQCPTITRTYSLGKSSRGLKIYAMEISDNPGDHELGEPEFRYTAGIHGNEVLGRELLLLLMQYLCREYRDGNPRVRSLVHDTRIHLVPSLNPDGYEVAAQMGSEFGNWALGLWTEEGFDIYEDFPDLNSVLWGAEERKWVPFRVPNNNLPIPERYLSPDATVSTEVRAIIAWMEKNPFVLGANLNGGERLVSYPYDMARTPSQEQLLAAAMAAARGEDEEEVSEAQETPDHAIFRWLAISFASTHLTMTEPYRGGCQAQDYTGGMGIVNGAKWKPRSGTINDFSYLHTNCLELSIYLGCDKFPHESELPREWENNKEALLTFMEQVHRGIKGVVTDEQGIPIANATISVSGINHGVKTASGGDYWRILNPGEYRVTAHAEGYTPSSKTCNVDYDIGATQCNFILARSNWKRIREIMAMNGNRPIPHIDPSRPMTPQQRRMQHRRLQYRLRMREQMRLRRLNATASLATTPTSPPTTPTLLPMPTLAPSPAPSSTLGPWHVVPETTAAWEESETETYTEVVTEFGTELGPEEEEEEEEGETATGSEFPFTTVETYTVNFGDF</sequence>
<dbReference type="Pfam" id="PF00246">
    <property type="entry name" value="Peptidase_M14"/>
    <property type="match status" value="1"/>
</dbReference>
<evidence type="ECO:0000256" key="4">
    <source>
        <dbReference type="ARBA" id="ARBA00022525"/>
    </source>
</evidence>
<evidence type="ECO:0000256" key="5">
    <source>
        <dbReference type="ARBA" id="ARBA00022729"/>
    </source>
</evidence>